<dbReference type="InterPro" id="IPR011604">
    <property type="entry name" value="PDDEXK-like_dom_sf"/>
</dbReference>
<proteinExistence type="predicted"/>
<accession>A0A2I2L6F4</accession>
<dbReference type="GeneID" id="35381814"/>
<dbReference type="InterPro" id="IPR011335">
    <property type="entry name" value="Restrct_endonuc-II-like"/>
</dbReference>
<evidence type="ECO:0000313" key="2">
    <source>
        <dbReference type="EMBL" id="SNW63049.1"/>
    </source>
</evidence>
<dbReference type="PANTHER" id="PTHR46609:SF6">
    <property type="entry name" value="EXONUCLEASE, PHAGE-TYPE_RECB, C-TERMINAL DOMAIN-CONTAINING PROTEIN-RELATED"/>
    <property type="match status" value="1"/>
</dbReference>
<evidence type="ECO:0000313" key="3">
    <source>
        <dbReference type="Proteomes" id="UP000236316"/>
    </source>
</evidence>
<dbReference type="PANTHER" id="PTHR46609">
    <property type="entry name" value="EXONUCLEASE, PHAGE-TYPE/RECB, C-TERMINAL DOMAIN-CONTAINING PROTEIN"/>
    <property type="match status" value="1"/>
</dbReference>
<dbReference type="KEGG" id="vg:35381814"/>
<dbReference type="SUPFAM" id="SSF52980">
    <property type="entry name" value="Restriction endonuclease-like"/>
    <property type="match status" value="1"/>
</dbReference>
<protein>
    <submittedName>
        <fullName evidence="2">YqaJ-like viral recombinase domain protein</fullName>
    </submittedName>
</protein>
<organism evidence="2">
    <name type="scientific">Orpheovirus IHUMI-LCC2</name>
    <dbReference type="NCBI Taxonomy" id="2023057"/>
    <lineage>
        <taxon>Viruses</taxon>
        <taxon>Varidnaviria</taxon>
        <taxon>Bamfordvirae</taxon>
        <taxon>Nucleocytoviricota</taxon>
        <taxon>Megaviricetes</taxon>
        <taxon>Pimascovirales</taxon>
        <taxon>Ocovirineae</taxon>
        <taxon>Orpheoviridae</taxon>
        <taxon>Alphaorpheovirus</taxon>
        <taxon>Alphaorpheovirus massiliense</taxon>
    </lineage>
</organism>
<dbReference type="InterPro" id="IPR051703">
    <property type="entry name" value="NF-kappa-B_Signaling_Reg"/>
</dbReference>
<dbReference type="Proteomes" id="UP000236316">
    <property type="component" value="Segment"/>
</dbReference>
<keyword evidence="3" id="KW-1185">Reference proteome</keyword>
<gene>
    <name evidence="2" type="ORF">ORPV_1145</name>
</gene>
<dbReference type="RefSeq" id="YP_009449351.1">
    <property type="nucleotide sequence ID" value="NC_036594.1"/>
</dbReference>
<evidence type="ECO:0000259" key="1">
    <source>
        <dbReference type="Pfam" id="PF09588"/>
    </source>
</evidence>
<sequence length="250" mass="29360">MSKLLNKAEKCGFPKDEFVDCGEYYLSVHDQLTDEWKDLRESDSDGETIPVLTGSKHSEAIGKSRFRTPEGLALELLGLECREYTEQNLENMKQGVEHEDIIAEKYCKTYQAKVEKIGLVIPKFDTRIGGSIDRVVVEKNGEKRDDLIAEIKCTKYMYPALKKRRDLKRKGHVFDKYDHAHIWDNHYVQMQSYMKILGKKNCDYVVYGRDDHDLYCETIPFNEDYWRLVIKPGLDKFFVLLNEVYERSYD</sequence>
<dbReference type="Pfam" id="PF09588">
    <property type="entry name" value="YqaJ"/>
    <property type="match status" value="1"/>
</dbReference>
<dbReference type="InterPro" id="IPR019080">
    <property type="entry name" value="YqaJ_viral_recombinase"/>
</dbReference>
<reference evidence="2" key="1">
    <citation type="submission" date="2017-08" db="EMBL/GenBank/DDBJ databases">
        <authorList>
            <consortium name="Urmite Genomes"/>
        </authorList>
    </citation>
    <scope>NUCLEOTIDE SEQUENCE [LARGE SCALE GENOMIC DNA]</scope>
    <source>
        <strain evidence="2">IHUMI-LCC2</strain>
    </source>
</reference>
<feature type="domain" description="YqaJ viral recombinase" evidence="1">
    <location>
        <begin position="35"/>
        <end position="198"/>
    </location>
</feature>
<dbReference type="Gene3D" id="3.90.320.10">
    <property type="match status" value="1"/>
</dbReference>
<dbReference type="EMBL" id="LT906555">
    <property type="protein sequence ID" value="SNW63049.1"/>
    <property type="molecule type" value="Genomic_DNA"/>
</dbReference>
<name>A0A2I2L6F4_9VIRU</name>